<reference evidence="1 2" key="1">
    <citation type="submission" date="2019-07" db="EMBL/GenBank/DDBJ databases">
        <title>Genome sequencing of Parabacteroides distasonis iSURF_7.</title>
        <authorList>
            <person name="Degefu H.N."/>
            <person name="Ruoff K.L."/>
            <person name="Price C.E."/>
            <person name="Valls R.A."/>
            <person name="O'Toole G.A."/>
        </authorList>
    </citation>
    <scope>NUCLEOTIDE SEQUENCE [LARGE SCALE GENOMIC DNA]</scope>
    <source>
        <strain evidence="1 2">CFPLTA003_1B</strain>
    </source>
</reference>
<evidence type="ECO:0000313" key="1">
    <source>
        <dbReference type="EMBL" id="TWV56968.1"/>
    </source>
</evidence>
<name>A0A5C6K5K4_PARDI</name>
<comment type="caution">
    <text evidence="1">The sequence shown here is derived from an EMBL/GenBank/DDBJ whole genome shotgun (WGS) entry which is preliminary data.</text>
</comment>
<dbReference type="AlphaFoldDB" id="A0A5C6K5K4"/>
<dbReference type="Proteomes" id="UP000315827">
    <property type="component" value="Unassembled WGS sequence"/>
</dbReference>
<dbReference type="RefSeq" id="WP_146376331.1">
    <property type="nucleotide sequence ID" value="NZ_VOHW01000033.1"/>
</dbReference>
<gene>
    <name evidence="1" type="ORF">FSA05_23745</name>
</gene>
<accession>A0A5C6K5K4</accession>
<dbReference type="EMBL" id="VOHW01000033">
    <property type="protein sequence ID" value="TWV56968.1"/>
    <property type="molecule type" value="Genomic_DNA"/>
</dbReference>
<organism evidence="1 2">
    <name type="scientific">Parabacteroides distasonis</name>
    <dbReference type="NCBI Taxonomy" id="823"/>
    <lineage>
        <taxon>Bacteria</taxon>
        <taxon>Pseudomonadati</taxon>
        <taxon>Bacteroidota</taxon>
        <taxon>Bacteroidia</taxon>
        <taxon>Bacteroidales</taxon>
        <taxon>Tannerellaceae</taxon>
        <taxon>Parabacteroides</taxon>
    </lineage>
</organism>
<protein>
    <submittedName>
        <fullName evidence="1">Uncharacterized protein</fullName>
    </submittedName>
</protein>
<sequence>MDERNYVLCQDIKDRISKKFIENGWITVSDNGIHSALVTDENVLEVLDNYCWDLPRGDGMPGVSVRYVNKKPIVNYDRLGHNKCEPFIFYRDGYGTHPSYIELSEEFRLYHNLHEKYISEEEKNYVVMNNGSEEVVAKLSKISLYIKAKYVKDYLAIRKINLLIFFDIENYSSSTYSELNITPVNNQIIKEDNYVYNYTNMFEFLNEEKKSCGWIMGKCVLRYEQKTDYDPFERNNNQYLDYIIGYDDNGEELLHTCNKDFLSNYFVQKENEPLELTPVFFSKDVLNKYYDNPNKYTVSDGLIACDGSWSLRVDNNCKEYVIVMLVDLGTLDYKEQSYWKGFNIAPPHKGGLSYTAYQRWIKGAWCNPISPDFVFKQKYKSFNKKWHEKYGWYLFLPLINEDEHRFKTLHCLTTLDNEQDFDEQILSLVKLFIDSLNQEELIKNVCIEKKEVVDFLKRKNIENLKDIKAGIDKFELFILSQQYSIPDMMDFLRKLQALRSFDVAHRKSSDKSKRKNIINFFSLDTKHKQEILDDIFKDAIRTISTLEDLFINENLENVISQK</sequence>
<proteinExistence type="predicted"/>
<evidence type="ECO:0000313" key="2">
    <source>
        <dbReference type="Proteomes" id="UP000315827"/>
    </source>
</evidence>